<proteinExistence type="inferred from homology"/>
<comment type="similarity">
    <text evidence="1 3">Belongs to the short-chain dehydrogenases/reductases (SDR) family.</text>
</comment>
<evidence type="ECO:0000256" key="2">
    <source>
        <dbReference type="ARBA" id="ARBA00023002"/>
    </source>
</evidence>
<comment type="caution">
    <text evidence="4">The sequence shown here is derived from an EMBL/GenBank/DDBJ whole genome shotgun (WGS) entry which is preliminary data.</text>
</comment>
<protein>
    <submittedName>
        <fullName evidence="4">SDR family NAD(P)-dependent oxidoreductase</fullName>
        <ecNumber evidence="4">1.1.1.-</ecNumber>
    </submittedName>
</protein>
<dbReference type="Pfam" id="PF00106">
    <property type="entry name" value="adh_short"/>
    <property type="match status" value="1"/>
</dbReference>
<dbReference type="Proteomes" id="UP001597024">
    <property type="component" value="Unassembled WGS sequence"/>
</dbReference>
<dbReference type="InterPro" id="IPR020904">
    <property type="entry name" value="Sc_DH/Rdtase_CS"/>
</dbReference>
<dbReference type="PRINTS" id="PR00080">
    <property type="entry name" value="SDRFAMILY"/>
</dbReference>
<dbReference type="PROSITE" id="PS00061">
    <property type="entry name" value="ADH_SHORT"/>
    <property type="match status" value="1"/>
</dbReference>
<evidence type="ECO:0000313" key="4">
    <source>
        <dbReference type="EMBL" id="MFD0887970.1"/>
    </source>
</evidence>
<evidence type="ECO:0000256" key="3">
    <source>
        <dbReference type="RuleBase" id="RU000363"/>
    </source>
</evidence>
<sequence>MSTLVNPLEDPLKDRVALVTGGGSGIGEAICRRLDADGATVVVLDRVRSAAELTAGTLSRSHALVADVSDSASVDAAVAEVAVVHGPLDILVNNAGVRGGQEAEDAFARLDARLGELRTDGTAVTTVDATVNISDEAWRDMLAVHLDGTFYCTRAALRIMTGQRSGVVVNVSSICGLTGCEHLPHYSAAKGGIQALTRAVARDVAPYGIRVNCVAPGYIETPLGSVIGGRMRADLEERISLGRFGLPREIADTVAFLAGEGGGYFTGQTLSPNGGLVIS</sequence>
<organism evidence="4 5">
    <name type="scientific">Streptosporangium algeriense</name>
    <dbReference type="NCBI Taxonomy" id="1682748"/>
    <lineage>
        <taxon>Bacteria</taxon>
        <taxon>Bacillati</taxon>
        <taxon>Actinomycetota</taxon>
        <taxon>Actinomycetes</taxon>
        <taxon>Streptosporangiales</taxon>
        <taxon>Streptosporangiaceae</taxon>
        <taxon>Streptosporangium</taxon>
    </lineage>
</organism>
<evidence type="ECO:0000256" key="1">
    <source>
        <dbReference type="ARBA" id="ARBA00006484"/>
    </source>
</evidence>
<dbReference type="EMBL" id="JBHTHX010001133">
    <property type="protein sequence ID" value="MFD0887970.1"/>
    <property type="molecule type" value="Genomic_DNA"/>
</dbReference>
<dbReference type="SUPFAM" id="SSF51735">
    <property type="entry name" value="NAD(P)-binding Rossmann-fold domains"/>
    <property type="match status" value="1"/>
</dbReference>
<gene>
    <name evidence="4" type="ORF">ACFQ08_25805</name>
</gene>
<keyword evidence="5" id="KW-1185">Reference proteome</keyword>
<reference evidence="5" key="1">
    <citation type="journal article" date="2019" name="Int. J. Syst. Evol. Microbiol.">
        <title>The Global Catalogue of Microorganisms (GCM) 10K type strain sequencing project: providing services to taxonomists for standard genome sequencing and annotation.</title>
        <authorList>
            <consortium name="The Broad Institute Genomics Platform"/>
            <consortium name="The Broad Institute Genome Sequencing Center for Infectious Disease"/>
            <person name="Wu L."/>
            <person name="Ma J."/>
        </authorList>
    </citation>
    <scope>NUCLEOTIDE SEQUENCE [LARGE SCALE GENOMIC DNA]</scope>
    <source>
        <strain evidence="5">CCUG 62974</strain>
    </source>
</reference>
<dbReference type="GO" id="GO:0016491">
    <property type="term" value="F:oxidoreductase activity"/>
    <property type="evidence" value="ECO:0007669"/>
    <property type="project" value="UniProtKB-KW"/>
</dbReference>
<name>A0ABW3DVX8_9ACTN</name>
<dbReference type="PANTHER" id="PTHR24321">
    <property type="entry name" value="DEHYDROGENASES, SHORT CHAIN"/>
    <property type="match status" value="1"/>
</dbReference>
<keyword evidence="2 4" id="KW-0560">Oxidoreductase</keyword>
<dbReference type="Gene3D" id="3.40.50.720">
    <property type="entry name" value="NAD(P)-binding Rossmann-like Domain"/>
    <property type="match status" value="1"/>
</dbReference>
<dbReference type="PRINTS" id="PR00081">
    <property type="entry name" value="GDHRDH"/>
</dbReference>
<dbReference type="InterPro" id="IPR002347">
    <property type="entry name" value="SDR_fam"/>
</dbReference>
<dbReference type="PANTHER" id="PTHR24321:SF8">
    <property type="entry name" value="ESTRADIOL 17-BETA-DEHYDROGENASE 8-RELATED"/>
    <property type="match status" value="1"/>
</dbReference>
<dbReference type="EC" id="1.1.1.-" evidence="4"/>
<evidence type="ECO:0000313" key="5">
    <source>
        <dbReference type="Proteomes" id="UP001597024"/>
    </source>
</evidence>
<dbReference type="InterPro" id="IPR036291">
    <property type="entry name" value="NAD(P)-bd_dom_sf"/>
</dbReference>
<accession>A0ABW3DVX8</accession>